<organism evidence="14 15">
    <name type="scientific">Actinophytocola xinjiangensis</name>
    <dbReference type="NCBI Taxonomy" id="485602"/>
    <lineage>
        <taxon>Bacteria</taxon>
        <taxon>Bacillati</taxon>
        <taxon>Actinomycetota</taxon>
        <taxon>Actinomycetes</taxon>
        <taxon>Pseudonocardiales</taxon>
        <taxon>Pseudonocardiaceae</taxon>
    </lineage>
</organism>
<dbReference type="GO" id="GO:0046983">
    <property type="term" value="F:protein dimerization activity"/>
    <property type="evidence" value="ECO:0007669"/>
    <property type="project" value="InterPro"/>
</dbReference>
<feature type="transmembrane region" description="Helical" evidence="10">
    <location>
        <begin position="118"/>
        <end position="136"/>
    </location>
</feature>
<evidence type="ECO:0000256" key="10">
    <source>
        <dbReference type="SAM" id="Phobius"/>
    </source>
</evidence>
<gene>
    <name evidence="14" type="ORF">BLA60_37120</name>
</gene>
<dbReference type="GO" id="GO:0016020">
    <property type="term" value="C:membrane"/>
    <property type="evidence" value="ECO:0007669"/>
    <property type="project" value="InterPro"/>
</dbReference>
<sequence length="377" mass="40161">MFDLRRVTNVWRRLDVTARDTPFALVFAAVSLGADLDTYGTQVGGLPHRPMDAVAVVAILLQCLPLAVRRRWPAAGLPLVAAGFAVDQLCGYHTLAGTALAIAVLSAGAHLERLRRTTLVAGTVGYLLLAVGLDLRGGTEGIAGYVTFYLGLCLAWGIGSWLRLSRAAEQVRRRQLAETTRTAERTRIARELHDVVTHHVTAMVLQAEAARYLDADRLDQTLTSVAETGRLAITDLRQLLDLLDPGPAPALDALPTLVDRTRLAGQPVRFTEVGAPTDTGEAAGVTAYRVVQEALTNALKYAHGNSTTVHVRHGERDITVEVGTDGPPTAASVPGGSGRGLSGLRERVDVLGGEFSSEHRDGGGFVVRARIPAGGRR</sequence>
<keyword evidence="7" id="KW-0067">ATP-binding</keyword>
<dbReference type="InterPro" id="IPR011712">
    <property type="entry name" value="Sig_transdc_His_kin_sub3_dim/P"/>
</dbReference>
<dbReference type="InterPro" id="IPR055558">
    <property type="entry name" value="DUF7134"/>
</dbReference>
<comment type="caution">
    <text evidence="14">The sequence shown here is derived from an EMBL/GenBank/DDBJ whole genome shotgun (WGS) entry which is preliminary data.</text>
</comment>
<dbReference type="SUPFAM" id="SSF55874">
    <property type="entry name" value="ATPase domain of HSP90 chaperone/DNA topoisomerase II/histidine kinase"/>
    <property type="match status" value="1"/>
</dbReference>
<evidence type="ECO:0000256" key="1">
    <source>
        <dbReference type="ARBA" id="ARBA00000085"/>
    </source>
</evidence>
<keyword evidence="15" id="KW-1185">Reference proteome</keyword>
<accession>A0A7Z0WE78</accession>
<feature type="domain" description="DUF7134" evidence="13">
    <location>
        <begin position="11"/>
        <end position="164"/>
    </location>
</feature>
<feature type="domain" description="Histidine kinase/HSP90-like ATPase" evidence="11">
    <location>
        <begin position="287"/>
        <end position="373"/>
    </location>
</feature>
<evidence type="ECO:0000313" key="14">
    <source>
        <dbReference type="EMBL" id="OLF05276.1"/>
    </source>
</evidence>
<dbReference type="InterPro" id="IPR036890">
    <property type="entry name" value="HATPase_C_sf"/>
</dbReference>
<dbReference type="InterPro" id="IPR003594">
    <property type="entry name" value="HATPase_dom"/>
</dbReference>
<evidence type="ECO:0000256" key="5">
    <source>
        <dbReference type="ARBA" id="ARBA00022741"/>
    </source>
</evidence>
<dbReference type="Pfam" id="PF23539">
    <property type="entry name" value="DUF7134"/>
    <property type="match status" value="1"/>
</dbReference>
<dbReference type="OrthoDB" id="227596at2"/>
<dbReference type="InterPro" id="IPR050482">
    <property type="entry name" value="Sensor_HK_TwoCompSys"/>
</dbReference>
<dbReference type="Gene3D" id="3.30.565.10">
    <property type="entry name" value="Histidine kinase-like ATPase, C-terminal domain"/>
    <property type="match status" value="1"/>
</dbReference>
<dbReference type="GO" id="GO:0005524">
    <property type="term" value="F:ATP binding"/>
    <property type="evidence" value="ECO:0007669"/>
    <property type="project" value="UniProtKB-KW"/>
</dbReference>
<keyword evidence="10" id="KW-0472">Membrane</keyword>
<keyword evidence="10" id="KW-1133">Transmembrane helix</keyword>
<dbReference type="Proteomes" id="UP000185696">
    <property type="component" value="Unassembled WGS sequence"/>
</dbReference>
<evidence type="ECO:0000256" key="3">
    <source>
        <dbReference type="ARBA" id="ARBA00022553"/>
    </source>
</evidence>
<dbReference type="PANTHER" id="PTHR24421:SF10">
    <property type="entry name" value="NITRATE_NITRITE SENSOR PROTEIN NARQ"/>
    <property type="match status" value="1"/>
</dbReference>
<evidence type="ECO:0000259" key="12">
    <source>
        <dbReference type="Pfam" id="PF07730"/>
    </source>
</evidence>
<reference evidence="14 15" key="1">
    <citation type="submission" date="2016-12" db="EMBL/GenBank/DDBJ databases">
        <title>The draft genome sequence of Actinophytocola xinjiangensis.</title>
        <authorList>
            <person name="Wang W."/>
            <person name="Yuan L."/>
        </authorList>
    </citation>
    <scope>NUCLEOTIDE SEQUENCE [LARGE SCALE GENOMIC DNA]</scope>
    <source>
        <strain evidence="14 15">CGMCC 4.4663</strain>
    </source>
</reference>
<dbReference type="EC" id="2.7.13.3" evidence="2"/>
<feature type="region of interest" description="Disordered" evidence="9">
    <location>
        <begin position="322"/>
        <end position="343"/>
    </location>
</feature>
<feature type="domain" description="Signal transduction histidine kinase subgroup 3 dimerisation and phosphoacceptor" evidence="12">
    <location>
        <begin position="184"/>
        <end position="246"/>
    </location>
</feature>
<dbReference type="Pfam" id="PF02518">
    <property type="entry name" value="HATPase_c"/>
    <property type="match status" value="1"/>
</dbReference>
<protein>
    <recommendedName>
        <fullName evidence="2">histidine kinase</fullName>
        <ecNumber evidence="2">2.7.13.3</ecNumber>
    </recommendedName>
</protein>
<evidence type="ECO:0000256" key="9">
    <source>
        <dbReference type="SAM" id="MobiDB-lite"/>
    </source>
</evidence>
<evidence type="ECO:0000256" key="8">
    <source>
        <dbReference type="ARBA" id="ARBA00023012"/>
    </source>
</evidence>
<comment type="catalytic activity">
    <reaction evidence="1">
        <text>ATP + protein L-histidine = ADP + protein N-phospho-L-histidine.</text>
        <dbReference type="EC" id="2.7.13.3"/>
    </reaction>
</comment>
<keyword evidence="3" id="KW-0597">Phosphoprotein</keyword>
<dbReference type="GO" id="GO:0000155">
    <property type="term" value="F:phosphorelay sensor kinase activity"/>
    <property type="evidence" value="ECO:0007669"/>
    <property type="project" value="InterPro"/>
</dbReference>
<dbReference type="PANTHER" id="PTHR24421">
    <property type="entry name" value="NITRATE/NITRITE SENSOR PROTEIN NARX-RELATED"/>
    <property type="match status" value="1"/>
</dbReference>
<dbReference type="RefSeq" id="WP_075137764.1">
    <property type="nucleotide sequence ID" value="NZ_MSIF01000031.1"/>
</dbReference>
<evidence type="ECO:0000259" key="13">
    <source>
        <dbReference type="Pfam" id="PF23539"/>
    </source>
</evidence>
<dbReference type="AlphaFoldDB" id="A0A7Z0WE78"/>
<keyword evidence="4" id="KW-0808">Transferase</keyword>
<evidence type="ECO:0000256" key="6">
    <source>
        <dbReference type="ARBA" id="ARBA00022777"/>
    </source>
</evidence>
<proteinExistence type="predicted"/>
<evidence type="ECO:0000256" key="2">
    <source>
        <dbReference type="ARBA" id="ARBA00012438"/>
    </source>
</evidence>
<evidence type="ECO:0000259" key="11">
    <source>
        <dbReference type="Pfam" id="PF02518"/>
    </source>
</evidence>
<feature type="transmembrane region" description="Helical" evidence="10">
    <location>
        <begin position="92"/>
        <end position="111"/>
    </location>
</feature>
<evidence type="ECO:0000256" key="4">
    <source>
        <dbReference type="ARBA" id="ARBA00022679"/>
    </source>
</evidence>
<evidence type="ECO:0000313" key="15">
    <source>
        <dbReference type="Proteomes" id="UP000185696"/>
    </source>
</evidence>
<dbReference type="Gene3D" id="1.20.5.1930">
    <property type="match status" value="1"/>
</dbReference>
<keyword evidence="10" id="KW-0812">Transmembrane</keyword>
<keyword evidence="6 14" id="KW-0418">Kinase</keyword>
<dbReference type="CDD" id="cd16917">
    <property type="entry name" value="HATPase_UhpB-NarQ-NarX-like"/>
    <property type="match status" value="1"/>
</dbReference>
<keyword evidence="8" id="KW-0902">Two-component regulatory system</keyword>
<keyword evidence="5" id="KW-0547">Nucleotide-binding</keyword>
<dbReference type="Pfam" id="PF07730">
    <property type="entry name" value="HisKA_3"/>
    <property type="match status" value="1"/>
</dbReference>
<feature type="transmembrane region" description="Helical" evidence="10">
    <location>
        <begin position="142"/>
        <end position="164"/>
    </location>
</feature>
<name>A0A7Z0WE78_9PSEU</name>
<evidence type="ECO:0000256" key="7">
    <source>
        <dbReference type="ARBA" id="ARBA00022840"/>
    </source>
</evidence>
<dbReference type="EMBL" id="MSIF01000031">
    <property type="protein sequence ID" value="OLF05276.1"/>
    <property type="molecule type" value="Genomic_DNA"/>
</dbReference>